<gene>
    <name evidence="1" type="ORF">B0537_15375</name>
</gene>
<proteinExistence type="predicted"/>
<dbReference type="Proteomes" id="UP000189464">
    <property type="component" value="Chromosome"/>
</dbReference>
<evidence type="ECO:0000313" key="1">
    <source>
        <dbReference type="EMBL" id="AQS60327.1"/>
    </source>
</evidence>
<reference evidence="1 2" key="1">
    <citation type="journal article" date="2016" name="Int. J. Syst. Evol. Microbiol.">
        <title>Desulfotomaculum ferrireducens sp. nov., a moderately thermophilic sulfate-reducing and dissimilatory Fe(III)-reducing bacterium isolated from compost.</title>
        <authorList>
            <person name="Yang G."/>
            <person name="Guo J."/>
            <person name="Zhuang L."/>
            <person name="Yuan Y."/>
            <person name="Zhou S."/>
        </authorList>
    </citation>
    <scope>NUCLEOTIDE SEQUENCE [LARGE SCALE GENOMIC DNA]</scope>
    <source>
        <strain evidence="1 2">GSS09</strain>
    </source>
</reference>
<dbReference type="KEGG" id="dfg:B0537_15375"/>
<organism evidence="1 2">
    <name type="scientific">Desulforamulus ferrireducens</name>
    <dbReference type="NCBI Taxonomy" id="1833852"/>
    <lineage>
        <taxon>Bacteria</taxon>
        <taxon>Bacillati</taxon>
        <taxon>Bacillota</taxon>
        <taxon>Clostridia</taxon>
        <taxon>Eubacteriales</taxon>
        <taxon>Peptococcaceae</taxon>
        <taxon>Desulforamulus</taxon>
    </lineage>
</organism>
<accession>A0A1S6IZW9</accession>
<dbReference type="AlphaFoldDB" id="A0A1S6IZW9"/>
<dbReference type="EMBL" id="CP019698">
    <property type="protein sequence ID" value="AQS60327.1"/>
    <property type="molecule type" value="Genomic_DNA"/>
</dbReference>
<name>A0A1S6IZW9_9FIRM</name>
<protein>
    <submittedName>
        <fullName evidence="1">Uncharacterized protein</fullName>
    </submittedName>
</protein>
<evidence type="ECO:0000313" key="2">
    <source>
        <dbReference type="Proteomes" id="UP000189464"/>
    </source>
</evidence>
<sequence length="63" mass="6845">MPTPSGGGAATSLGKGGFLLHGQLRGLLRSFQQLFPNTAGYRQPKQNILPLCEKNNKQEVQCF</sequence>
<dbReference type="STRING" id="1833852.B0537_15375"/>
<keyword evidence="2" id="KW-1185">Reference proteome</keyword>